<feature type="non-terminal residue" evidence="3">
    <location>
        <position position="1"/>
    </location>
</feature>
<comment type="caution">
    <text evidence="3">The sequence shown here is derived from an EMBL/GenBank/DDBJ whole genome shotgun (WGS) entry which is preliminary data.</text>
</comment>
<feature type="domain" description="F-box" evidence="2">
    <location>
        <begin position="37"/>
        <end position="86"/>
    </location>
</feature>
<sequence length="658" mass="75499">MVKGSSRKTRKLNPPKNHPSGSRDKDTRGASRSALKHDVLIDLPLDILCEMFKLLPPLDLLQLARTAKPFRKFLMNRASKSIWTHALSAVEDLPPCPADLSEPQYAYLIFTNHCHRIFIEPQHVKDKRTRFHVNTALSLYACYKKTKGVEAKKAWKEEQRKVWLAKEEHAFACELYFSRVREREAQHNEALREKRREQIRVKLRGLGWGEELDITQGQLPYDAYSWGFPAKELTEEEWGEMEKGMIVSMEKTREVRLKNIITMSMINRINTWAKPAYTSFVFSQPPNTILPSIHEVCLTEAFRTPLCTLPLDQDLSADLFENAIAQLPAFAEEWKNNRIEQVLSVVRKSSAYKATPASDVSADTVLPLASTIFHCADCNQKITYPSILVHRCLFAESWQPKPQDFVHDMPTSIVPQEIEIPDVPSITDDFSLLFATKYSVRTWKGMKRVKFDDKAHKHMLAMLDVLGWSSSTTVEEMEEKQPYVECLCQCFEEVTVKTGVQANQPRAITRSITRSSTKTTRKKPAAIRPVEMVATKKRKAARWMKAIQSCGSHKRSEPHPECFAKLEGQNLVLATTVEQARRPPAWMMRLDCFMCMAQGGFSRDALERHLSLEHRVEHPDGMNGLKAYVNGLNLWRNYMPSGERYVDLEDDGSWAWTN</sequence>
<dbReference type="OrthoDB" id="2322499at2759"/>
<dbReference type="PROSITE" id="PS50181">
    <property type="entry name" value="FBOX"/>
    <property type="match status" value="1"/>
</dbReference>
<dbReference type="Proteomes" id="UP001140091">
    <property type="component" value="Unassembled WGS sequence"/>
</dbReference>
<accession>A0A9W8IXA5</accession>
<reference evidence="3" key="1">
    <citation type="submission" date="2022-06" db="EMBL/GenBank/DDBJ databases">
        <title>Genome Sequence of Candolleomyces eurysporus.</title>
        <authorList>
            <person name="Buettner E."/>
        </authorList>
    </citation>
    <scope>NUCLEOTIDE SEQUENCE</scope>
    <source>
        <strain evidence="3">VTCC 930004</strain>
    </source>
</reference>
<feature type="compositionally biased region" description="Basic residues" evidence="1">
    <location>
        <begin position="1"/>
        <end position="13"/>
    </location>
</feature>
<evidence type="ECO:0000313" key="3">
    <source>
        <dbReference type="EMBL" id="KAJ2924601.1"/>
    </source>
</evidence>
<feature type="compositionally biased region" description="Basic and acidic residues" evidence="1">
    <location>
        <begin position="21"/>
        <end position="31"/>
    </location>
</feature>
<evidence type="ECO:0000313" key="4">
    <source>
        <dbReference type="Proteomes" id="UP001140091"/>
    </source>
</evidence>
<proteinExistence type="predicted"/>
<organism evidence="3 4">
    <name type="scientific">Candolleomyces eurysporus</name>
    <dbReference type="NCBI Taxonomy" id="2828524"/>
    <lineage>
        <taxon>Eukaryota</taxon>
        <taxon>Fungi</taxon>
        <taxon>Dikarya</taxon>
        <taxon>Basidiomycota</taxon>
        <taxon>Agaricomycotina</taxon>
        <taxon>Agaricomycetes</taxon>
        <taxon>Agaricomycetidae</taxon>
        <taxon>Agaricales</taxon>
        <taxon>Agaricineae</taxon>
        <taxon>Psathyrellaceae</taxon>
        <taxon>Candolleomyces</taxon>
    </lineage>
</organism>
<evidence type="ECO:0000259" key="2">
    <source>
        <dbReference type="PROSITE" id="PS50181"/>
    </source>
</evidence>
<feature type="region of interest" description="Disordered" evidence="1">
    <location>
        <begin position="1"/>
        <end position="31"/>
    </location>
</feature>
<evidence type="ECO:0000256" key="1">
    <source>
        <dbReference type="SAM" id="MobiDB-lite"/>
    </source>
</evidence>
<dbReference type="InterPro" id="IPR036047">
    <property type="entry name" value="F-box-like_dom_sf"/>
</dbReference>
<gene>
    <name evidence="3" type="ORF">H1R20_g12499</name>
</gene>
<keyword evidence="4" id="KW-1185">Reference proteome</keyword>
<protein>
    <recommendedName>
        <fullName evidence="2">F-box domain-containing protein</fullName>
    </recommendedName>
</protein>
<name>A0A9W8IXA5_9AGAR</name>
<dbReference type="AlphaFoldDB" id="A0A9W8IXA5"/>
<dbReference type="EMBL" id="JANBPK010001213">
    <property type="protein sequence ID" value="KAJ2924601.1"/>
    <property type="molecule type" value="Genomic_DNA"/>
</dbReference>
<dbReference type="SUPFAM" id="SSF81383">
    <property type="entry name" value="F-box domain"/>
    <property type="match status" value="1"/>
</dbReference>
<dbReference type="InterPro" id="IPR001810">
    <property type="entry name" value="F-box_dom"/>
</dbReference>